<dbReference type="PIRSF" id="PIRSF004553">
    <property type="entry name" value="CHP00095"/>
    <property type="match status" value="1"/>
</dbReference>
<dbReference type="Pfam" id="PF03602">
    <property type="entry name" value="Cons_hypoth95"/>
    <property type="match status" value="1"/>
</dbReference>
<dbReference type="InterPro" id="IPR004398">
    <property type="entry name" value="RNA_MeTrfase_RsmD"/>
</dbReference>
<organism evidence="3 4">
    <name type="scientific">Oenococcus kitaharae DSM 17330</name>
    <dbReference type="NCBI Taxonomy" id="1045004"/>
    <lineage>
        <taxon>Bacteria</taxon>
        <taxon>Bacillati</taxon>
        <taxon>Bacillota</taxon>
        <taxon>Bacilli</taxon>
        <taxon>Lactobacillales</taxon>
        <taxon>Lactobacillaceae</taxon>
        <taxon>Oenococcus</taxon>
    </lineage>
</organism>
<keyword evidence="1 3" id="KW-0489">Methyltransferase</keyword>
<dbReference type="NCBIfam" id="TIGR00095">
    <property type="entry name" value="16S rRNA (guanine(966)-N(2))-methyltransferase RsmD"/>
    <property type="match status" value="1"/>
</dbReference>
<dbReference type="OrthoDB" id="9803017at2"/>
<dbReference type="PANTHER" id="PTHR43542:SF1">
    <property type="entry name" value="METHYLTRANSFERASE"/>
    <property type="match status" value="1"/>
</dbReference>
<keyword evidence="4" id="KW-1185">Reference proteome</keyword>
<dbReference type="eggNOG" id="COG0742">
    <property type="taxonomic scope" value="Bacteria"/>
</dbReference>
<protein>
    <submittedName>
        <fullName evidence="3">Ribosomal RNA small subunit methyltransferase D</fullName>
    </submittedName>
</protein>
<accession>G9WJS3</accession>
<dbReference type="SUPFAM" id="SSF53335">
    <property type="entry name" value="S-adenosyl-L-methionine-dependent methyltransferases"/>
    <property type="match status" value="1"/>
</dbReference>
<evidence type="ECO:0000256" key="1">
    <source>
        <dbReference type="ARBA" id="ARBA00022603"/>
    </source>
</evidence>
<dbReference type="STRING" id="336988.NT96_07465"/>
<dbReference type="GO" id="GO:0008168">
    <property type="term" value="F:methyltransferase activity"/>
    <property type="evidence" value="ECO:0007669"/>
    <property type="project" value="UniProtKB-KW"/>
</dbReference>
<reference evidence="3 4" key="1">
    <citation type="journal article" date="2012" name="PLoS ONE">
        <title>Functional divergence in the genus oenococcus as predicted by genome sequencing of the newly-described species, Oenococcus kitaharae.</title>
        <authorList>
            <person name="Borneman A.R."/>
            <person name="McCarthy J.M."/>
            <person name="Chambers P.J."/>
            <person name="Bartowsky E.J."/>
        </authorList>
    </citation>
    <scope>NUCLEOTIDE SEQUENCE [LARGE SCALE GENOMIC DNA]</scope>
    <source>
        <strain evidence="4">DSM17330</strain>
    </source>
</reference>
<dbReference type="CDD" id="cd02440">
    <property type="entry name" value="AdoMet_MTases"/>
    <property type="match status" value="1"/>
</dbReference>
<dbReference type="GO" id="GO:0031167">
    <property type="term" value="P:rRNA methylation"/>
    <property type="evidence" value="ECO:0007669"/>
    <property type="project" value="InterPro"/>
</dbReference>
<sequence length="190" mass="20732">MRVVAGKNRGMRLKMVASKLTRPTTDKVKEALFSIITPYIKAGLVLDLYAGSGALGIEAVSRGYSKAYLVDHARPAIDVIKANVAATKNPQAFEIMRLPASQALTKMAEDGLKFDLLIFDPPYAKQHIANDVKQLQDDGLLAEDALLVAETDDHGFHSLNDNLPAGFTVLAQKNYGITYLTIFKKDKING</sequence>
<dbReference type="EMBL" id="AFVZ01000001">
    <property type="protein sequence ID" value="EHN59272.1"/>
    <property type="molecule type" value="Genomic_DNA"/>
</dbReference>
<proteinExistence type="predicted"/>
<dbReference type="PANTHER" id="PTHR43542">
    <property type="entry name" value="METHYLTRANSFERASE"/>
    <property type="match status" value="1"/>
</dbReference>
<name>G9WJS3_9LACO</name>
<evidence type="ECO:0000313" key="3">
    <source>
        <dbReference type="EMBL" id="EHN59272.1"/>
    </source>
</evidence>
<dbReference type="PATRIC" id="fig|1045004.4.peg.1171"/>
<evidence type="ECO:0000256" key="2">
    <source>
        <dbReference type="ARBA" id="ARBA00022679"/>
    </source>
</evidence>
<dbReference type="AlphaFoldDB" id="G9WJS3"/>
<evidence type="ECO:0000313" key="4">
    <source>
        <dbReference type="Proteomes" id="UP000004959"/>
    </source>
</evidence>
<dbReference type="HOGENOM" id="CLU_075826_0_0_9"/>
<comment type="caution">
    <text evidence="3">The sequence shown here is derived from an EMBL/GenBank/DDBJ whole genome shotgun (WGS) entry which is preliminary data.</text>
</comment>
<dbReference type="GO" id="GO:0003676">
    <property type="term" value="F:nucleic acid binding"/>
    <property type="evidence" value="ECO:0007669"/>
    <property type="project" value="InterPro"/>
</dbReference>
<dbReference type="InterPro" id="IPR029063">
    <property type="entry name" value="SAM-dependent_MTases_sf"/>
</dbReference>
<dbReference type="Gene3D" id="3.40.50.150">
    <property type="entry name" value="Vaccinia Virus protein VP39"/>
    <property type="match status" value="1"/>
</dbReference>
<dbReference type="PROSITE" id="PS00092">
    <property type="entry name" value="N6_MTASE"/>
    <property type="match status" value="1"/>
</dbReference>
<dbReference type="RefSeq" id="WP_007746107.1">
    <property type="nucleotide sequence ID" value="NZ_CM001398.1"/>
</dbReference>
<gene>
    <name evidence="3" type="ORF">OKIT_1174</name>
</gene>
<dbReference type="Proteomes" id="UP000004959">
    <property type="component" value="Chromosome"/>
</dbReference>
<keyword evidence="2 3" id="KW-0808">Transferase</keyword>
<dbReference type="InterPro" id="IPR002052">
    <property type="entry name" value="DNA_methylase_N6_adenine_CS"/>
</dbReference>